<feature type="repeat" description="WD" evidence="1">
    <location>
        <begin position="199"/>
        <end position="231"/>
    </location>
</feature>
<dbReference type="AlphaFoldDB" id="A0AA38IJJ2"/>
<dbReference type="InterPro" id="IPR001680">
    <property type="entry name" value="WD40_rpt"/>
</dbReference>
<protein>
    <recommendedName>
        <fullName evidence="4">Transducin beta-like protein 2</fullName>
    </recommendedName>
</protein>
<sequence length="367" mass="41263">MSNNTYARHSRQTTSRVLKNLSHWRVALTRQFIIDRAVLLWDSKDLTQKDIKSLRVNIEFDHPTFVKWSPDSKAFIIHKFNENAIEVYKIEKKKDGWLGHATKALTFPKAHETDVIGMGIAGNGKYIMSCSNKTDLVVWDLKGQKLAQVDTYLMTTTCAKISPCGRFIVASGFAPDARVWEVLFSKSGEFQEVKRVFDLTGHSSGVYDVAFDADSSHMATVSKDGTWKLFDTKIEYKKGEDPHLKITGKYHQAAPHSLIALSPNAEVVVIATGSSLAFYSTLTGHHDYTIDNIYSGRITSVLFDAMGKYVLTSGDKYVRVFHNVTGYRCSIATAKDKLKQQQTSATKERLEKIVADCEAFLKTIEKK</sequence>
<reference evidence="2" key="1">
    <citation type="journal article" date="2023" name="G3 (Bethesda)">
        <title>Whole genome assemblies of Zophobas morio and Tenebrio molitor.</title>
        <authorList>
            <person name="Kaur S."/>
            <person name="Stinson S.A."/>
            <person name="diCenzo G.C."/>
        </authorList>
    </citation>
    <scope>NUCLEOTIDE SEQUENCE</scope>
    <source>
        <strain evidence="2">QUZm001</strain>
    </source>
</reference>
<dbReference type="Gene3D" id="2.130.10.10">
    <property type="entry name" value="YVTN repeat-like/Quinoprotein amine dehydrogenase"/>
    <property type="match status" value="2"/>
</dbReference>
<gene>
    <name evidence="2" type="ORF">Zmor_016277</name>
</gene>
<dbReference type="PROSITE" id="PS50082">
    <property type="entry name" value="WD_REPEATS_2"/>
    <property type="match status" value="2"/>
</dbReference>
<name>A0AA38IJJ2_9CUCU</name>
<evidence type="ECO:0000313" key="3">
    <source>
        <dbReference type="Proteomes" id="UP001168821"/>
    </source>
</evidence>
<accession>A0AA38IJJ2</accession>
<dbReference type="SUPFAM" id="SSF50978">
    <property type="entry name" value="WD40 repeat-like"/>
    <property type="match status" value="1"/>
</dbReference>
<evidence type="ECO:0000313" key="2">
    <source>
        <dbReference type="EMBL" id="KAJ3657265.1"/>
    </source>
</evidence>
<dbReference type="SMART" id="SM00320">
    <property type="entry name" value="WD40"/>
    <property type="match status" value="4"/>
</dbReference>
<proteinExistence type="predicted"/>
<dbReference type="Pfam" id="PF00400">
    <property type="entry name" value="WD40"/>
    <property type="match status" value="2"/>
</dbReference>
<dbReference type="InterPro" id="IPR015943">
    <property type="entry name" value="WD40/YVTN_repeat-like_dom_sf"/>
</dbReference>
<feature type="repeat" description="WD" evidence="1">
    <location>
        <begin position="108"/>
        <end position="149"/>
    </location>
</feature>
<keyword evidence="3" id="KW-1185">Reference proteome</keyword>
<dbReference type="InterPro" id="IPR036322">
    <property type="entry name" value="WD40_repeat_dom_sf"/>
</dbReference>
<dbReference type="PANTHER" id="PTHR44321:SF1">
    <property type="entry name" value="TRANSDUCIN BETA-LIKE PROTEIN 2"/>
    <property type="match status" value="1"/>
</dbReference>
<organism evidence="2 3">
    <name type="scientific">Zophobas morio</name>
    <dbReference type="NCBI Taxonomy" id="2755281"/>
    <lineage>
        <taxon>Eukaryota</taxon>
        <taxon>Metazoa</taxon>
        <taxon>Ecdysozoa</taxon>
        <taxon>Arthropoda</taxon>
        <taxon>Hexapoda</taxon>
        <taxon>Insecta</taxon>
        <taxon>Pterygota</taxon>
        <taxon>Neoptera</taxon>
        <taxon>Endopterygota</taxon>
        <taxon>Coleoptera</taxon>
        <taxon>Polyphaga</taxon>
        <taxon>Cucujiformia</taxon>
        <taxon>Tenebrionidae</taxon>
        <taxon>Zophobas</taxon>
    </lineage>
</organism>
<dbReference type="PROSITE" id="PS50294">
    <property type="entry name" value="WD_REPEATS_REGION"/>
    <property type="match status" value="1"/>
</dbReference>
<dbReference type="InterPro" id="IPR042410">
    <property type="entry name" value="WBSCR13"/>
</dbReference>
<dbReference type="GO" id="GO:0005783">
    <property type="term" value="C:endoplasmic reticulum"/>
    <property type="evidence" value="ECO:0007669"/>
    <property type="project" value="TreeGrafter"/>
</dbReference>
<evidence type="ECO:0000256" key="1">
    <source>
        <dbReference type="PROSITE-ProRule" id="PRU00221"/>
    </source>
</evidence>
<dbReference type="PANTHER" id="PTHR44321">
    <property type="entry name" value="TRANSDUCIN BETA-LIKE PROTEIN 2"/>
    <property type="match status" value="1"/>
</dbReference>
<keyword evidence="1" id="KW-0853">WD repeat</keyword>
<dbReference type="EMBL" id="JALNTZ010000004">
    <property type="protein sequence ID" value="KAJ3657265.1"/>
    <property type="molecule type" value="Genomic_DNA"/>
</dbReference>
<evidence type="ECO:0008006" key="4">
    <source>
        <dbReference type="Google" id="ProtNLM"/>
    </source>
</evidence>
<dbReference type="Proteomes" id="UP001168821">
    <property type="component" value="Unassembled WGS sequence"/>
</dbReference>
<dbReference type="GO" id="GO:0030968">
    <property type="term" value="P:endoplasmic reticulum unfolded protein response"/>
    <property type="evidence" value="ECO:0007669"/>
    <property type="project" value="TreeGrafter"/>
</dbReference>
<comment type="caution">
    <text evidence="2">The sequence shown here is derived from an EMBL/GenBank/DDBJ whole genome shotgun (WGS) entry which is preliminary data.</text>
</comment>